<proteinExistence type="predicted"/>
<reference evidence="1" key="1">
    <citation type="submission" date="2021-01" db="EMBL/GenBank/DDBJ databases">
        <authorList>
            <consortium name="Genoscope - CEA"/>
            <person name="William W."/>
        </authorList>
    </citation>
    <scope>NUCLEOTIDE SEQUENCE</scope>
</reference>
<protein>
    <submittedName>
        <fullName evidence="1">Uncharacterized protein</fullName>
    </submittedName>
</protein>
<dbReference type="Proteomes" id="UP000692954">
    <property type="component" value="Unassembled WGS sequence"/>
</dbReference>
<name>A0A8S1Q5F4_9CILI</name>
<gene>
    <name evidence="1" type="ORF">PSON_ATCC_30995.1.T0940186</name>
</gene>
<sequence>MLNLENSIRKSLPQNEALPQIQYITLKQLEKQRKVNFNVMLSLPYLLKDQQLEDRKDTIAIFRKRKQETNTINKNKPQLLNNGRIHFTEFWSEKYQCITLKDSQINKDLNKYRQIIKTNIKDYLSRYEKQVKDQLKQVRDQNYTVPVKDFDSDDETVKHFDTINQNHLTRHNTEADILAQYNKNQDLFKKPYMRYLNKSTRREVKKDYILKLEDMMSKCDDFKYKSLTSEQGNNSASRKINFKRQSQNSLMKKLMNNQSTNLSRSNF</sequence>
<accession>A0A8S1Q5F4</accession>
<dbReference type="OrthoDB" id="291024at2759"/>
<keyword evidence="2" id="KW-1185">Reference proteome</keyword>
<dbReference type="EMBL" id="CAJJDN010000094">
    <property type="protein sequence ID" value="CAD8109900.1"/>
    <property type="molecule type" value="Genomic_DNA"/>
</dbReference>
<dbReference type="AlphaFoldDB" id="A0A8S1Q5F4"/>
<organism evidence="1 2">
    <name type="scientific">Paramecium sonneborni</name>
    <dbReference type="NCBI Taxonomy" id="65129"/>
    <lineage>
        <taxon>Eukaryota</taxon>
        <taxon>Sar</taxon>
        <taxon>Alveolata</taxon>
        <taxon>Ciliophora</taxon>
        <taxon>Intramacronucleata</taxon>
        <taxon>Oligohymenophorea</taxon>
        <taxon>Peniculida</taxon>
        <taxon>Parameciidae</taxon>
        <taxon>Paramecium</taxon>
    </lineage>
</organism>
<comment type="caution">
    <text evidence="1">The sequence shown here is derived from an EMBL/GenBank/DDBJ whole genome shotgun (WGS) entry which is preliminary data.</text>
</comment>
<evidence type="ECO:0000313" key="2">
    <source>
        <dbReference type="Proteomes" id="UP000692954"/>
    </source>
</evidence>
<evidence type="ECO:0000313" key="1">
    <source>
        <dbReference type="EMBL" id="CAD8109900.1"/>
    </source>
</evidence>